<feature type="chain" id="PRO_5039504538" description="Secreted protein" evidence="1">
    <location>
        <begin position="21"/>
        <end position="107"/>
    </location>
</feature>
<dbReference type="EMBL" id="JABELX010000001">
    <property type="protein sequence ID" value="NNH68680.1"/>
    <property type="molecule type" value="Genomic_DNA"/>
</dbReference>
<keyword evidence="3" id="KW-1185">Reference proteome</keyword>
<accession>A0A849BWK2</accession>
<keyword evidence="1" id="KW-0732">Signal</keyword>
<feature type="signal peptide" evidence="1">
    <location>
        <begin position="1"/>
        <end position="20"/>
    </location>
</feature>
<comment type="caution">
    <text evidence="2">The sequence shown here is derived from an EMBL/GenBank/DDBJ whole genome shotgun (WGS) entry which is preliminary data.</text>
</comment>
<dbReference type="AlphaFoldDB" id="A0A849BWK2"/>
<name>A0A849BWK2_9NOCA</name>
<evidence type="ECO:0000313" key="3">
    <source>
        <dbReference type="Proteomes" id="UP000586827"/>
    </source>
</evidence>
<evidence type="ECO:0008006" key="4">
    <source>
        <dbReference type="Google" id="ProtNLM"/>
    </source>
</evidence>
<dbReference type="RefSeq" id="WP_157552101.1">
    <property type="nucleotide sequence ID" value="NZ_JABELX010000001.1"/>
</dbReference>
<gene>
    <name evidence="2" type="ORF">HLB23_02085</name>
</gene>
<dbReference type="Proteomes" id="UP000586827">
    <property type="component" value="Unassembled WGS sequence"/>
</dbReference>
<reference evidence="2 3" key="1">
    <citation type="submission" date="2020-05" db="EMBL/GenBank/DDBJ databases">
        <title>MicrobeNet Type strains.</title>
        <authorList>
            <person name="Nicholson A.C."/>
        </authorList>
    </citation>
    <scope>NUCLEOTIDE SEQUENCE [LARGE SCALE GENOMIC DNA]</scope>
    <source>
        <strain evidence="2 3">JCM 3224</strain>
    </source>
</reference>
<protein>
    <recommendedName>
        <fullName evidence="4">Secreted protein</fullName>
    </recommendedName>
</protein>
<evidence type="ECO:0000313" key="2">
    <source>
        <dbReference type="EMBL" id="NNH68680.1"/>
    </source>
</evidence>
<proteinExistence type="predicted"/>
<evidence type="ECO:0000256" key="1">
    <source>
        <dbReference type="SAM" id="SignalP"/>
    </source>
</evidence>
<organism evidence="2 3">
    <name type="scientific">Nocardia uniformis</name>
    <dbReference type="NCBI Taxonomy" id="53432"/>
    <lineage>
        <taxon>Bacteria</taxon>
        <taxon>Bacillati</taxon>
        <taxon>Actinomycetota</taxon>
        <taxon>Actinomycetes</taxon>
        <taxon>Mycobacteriales</taxon>
        <taxon>Nocardiaceae</taxon>
        <taxon>Nocardia</taxon>
    </lineage>
</organism>
<sequence>MKLGKWSAAGALVAAAVSMAAPIGSAFPTGSFEGGDGREVVMIDGKLEISDLDSCWASGFPRDIQIQNRSKRNFLVYATNDCSGEPTATVAPGGSATHYGWSAVAAR</sequence>